<dbReference type="EMBL" id="MU865297">
    <property type="protein sequence ID" value="KAK4230718.1"/>
    <property type="molecule type" value="Genomic_DNA"/>
</dbReference>
<dbReference type="AlphaFoldDB" id="A0AAN7H334"/>
<feature type="compositionally biased region" description="Acidic residues" evidence="1">
    <location>
        <begin position="97"/>
        <end position="107"/>
    </location>
</feature>
<evidence type="ECO:0000313" key="3">
    <source>
        <dbReference type="Proteomes" id="UP001301958"/>
    </source>
</evidence>
<reference evidence="2" key="2">
    <citation type="submission" date="2023-05" db="EMBL/GenBank/DDBJ databases">
        <authorList>
            <consortium name="Lawrence Berkeley National Laboratory"/>
            <person name="Steindorff A."/>
            <person name="Hensen N."/>
            <person name="Bonometti L."/>
            <person name="Westerberg I."/>
            <person name="Brannstrom I.O."/>
            <person name="Guillou S."/>
            <person name="Cros-Aarteil S."/>
            <person name="Calhoun S."/>
            <person name="Haridas S."/>
            <person name="Kuo A."/>
            <person name="Mondo S."/>
            <person name="Pangilinan J."/>
            <person name="Riley R."/>
            <person name="Labutti K."/>
            <person name="Andreopoulos B."/>
            <person name="Lipzen A."/>
            <person name="Chen C."/>
            <person name="Yanf M."/>
            <person name="Daum C."/>
            <person name="Ng V."/>
            <person name="Clum A."/>
            <person name="Ohm R."/>
            <person name="Martin F."/>
            <person name="Silar P."/>
            <person name="Natvig D."/>
            <person name="Lalanne C."/>
            <person name="Gautier V."/>
            <person name="Ament-Velasquez S.L."/>
            <person name="Kruys A."/>
            <person name="Hutchinson M.I."/>
            <person name="Powell A.J."/>
            <person name="Barry K."/>
            <person name="Miller A.N."/>
            <person name="Grigoriev I.V."/>
            <person name="Debuchy R."/>
            <person name="Gladieux P."/>
            <person name="Thoren M.H."/>
            <person name="Johannesson H."/>
        </authorList>
    </citation>
    <scope>NUCLEOTIDE SEQUENCE</scope>
    <source>
        <strain evidence="2">CBS 990.96</strain>
    </source>
</reference>
<keyword evidence="3" id="KW-1185">Reference proteome</keyword>
<comment type="caution">
    <text evidence="2">The sequence shown here is derived from an EMBL/GenBank/DDBJ whole genome shotgun (WGS) entry which is preliminary data.</text>
</comment>
<evidence type="ECO:0000256" key="1">
    <source>
        <dbReference type="SAM" id="MobiDB-lite"/>
    </source>
</evidence>
<feature type="region of interest" description="Disordered" evidence="1">
    <location>
        <begin position="1"/>
        <end position="123"/>
    </location>
</feature>
<name>A0AAN7H334_9PEZI</name>
<dbReference type="Proteomes" id="UP001301958">
    <property type="component" value="Unassembled WGS sequence"/>
</dbReference>
<feature type="compositionally biased region" description="Acidic residues" evidence="1">
    <location>
        <begin position="179"/>
        <end position="192"/>
    </location>
</feature>
<proteinExistence type="predicted"/>
<feature type="compositionally biased region" description="Polar residues" evidence="1">
    <location>
        <begin position="1"/>
        <end position="22"/>
    </location>
</feature>
<reference evidence="2" key="1">
    <citation type="journal article" date="2023" name="Mol. Phylogenet. Evol.">
        <title>Genome-scale phylogeny and comparative genomics of the fungal order Sordariales.</title>
        <authorList>
            <person name="Hensen N."/>
            <person name="Bonometti L."/>
            <person name="Westerberg I."/>
            <person name="Brannstrom I.O."/>
            <person name="Guillou S."/>
            <person name="Cros-Aarteil S."/>
            <person name="Calhoun S."/>
            <person name="Haridas S."/>
            <person name="Kuo A."/>
            <person name="Mondo S."/>
            <person name="Pangilinan J."/>
            <person name="Riley R."/>
            <person name="LaButti K."/>
            <person name="Andreopoulos B."/>
            <person name="Lipzen A."/>
            <person name="Chen C."/>
            <person name="Yan M."/>
            <person name="Daum C."/>
            <person name="Ng V."/>
            <person name="Clum A."/>
            <person name="Steindorff A."/>
            <person name="Ohm R.A."/>
            <person name="Martin F."/>
            <person name="Silar P."/>
            <person name="Natvig D.O."/>
            <person name="Lalanne C."/>
            <person name="Gautier V."/>
            <person name="Ament-Velasquez S.L."/>
            <person name="Kruys A."/>
            <person name="Hutchinson M.I."/>
            <person name="Powell A.J."/>
            <person name="Barry K."/>
            <person name="Miller A.N."/>
            <person name="Grigoriev I.V."/>
            <person name="Debuchy R."/>
            <person name="Gladieux P."/>
            <person name="Hiltunen Thoren M."/>
            <person name="Johannesson H."/>
        </authorList>
    </citation>
    <scope>NUCLEOTIDE SEQUENCE</scope>
    <source>
        <strain evidence="2">CBS 990.96</strain>
    </source>
</reference>
<gene>
    <name evidence="2" type="ORF">QBC38DRAFT_468639</name>
</gene>
<sequence length="245" mass="27615">MLEQLDQAQGQKQGTQEGSSGQKVELLYENKQDNTSSTRKRCYNSPGAHDSNPKPKHARLEASSNINTQNDLLEHSIPDPKSVAKSVPPDGEFRDPDETEDEDEDEEEHGHDSNISMANPTADTLNREISKQYRQEDREQTLYRLFKRAGIALSPLRSSNLFPTSPDGKLSVWGKHEDDGDEEEEEEEEEVGDITGPRLPRCHWHLLRLPGNQIQGGKEGLPQIVVTSPEGENFGVSDLRWYIDE</sequence>
<evidence type="ECO:0000313" key="2">
    <source>
        <dbReference type="EMBL" id="KAK4230718.1"/>
    </source>
</evidence>
<accession>A0AAN7H334</accession>
<protein>
    <submittedName>
        <fullName evidence="2">Uncharacterized protein</fullName>
    </submittedName>
</protein>
<feature type="region of interest" description="Disordered" evidence="1">
    <location>
        <begin position="168"/>
        <end position="197"/>
    </location>
</feature>
<feature type="compositionally biased region" description="Polar residues" evidence="1">
    <location>
        <begin position="113"/>
        <end position="123"/>
    </location>
</feature>
<organism evidence="2 3">
    <name type="scientific">Podospora fimiseda</name>
    <dbReference type="NCBI Taxonomy" id="252190"/>
    <lineage>
        <taxon>Eukaryota</taxon>
        <taxon>Fungi</taxon>
        <taxon>Dikarya</taxon>
        <taxon>Ascomycota</taxon>
        <taxon>Pezizomycotina</taxon>
        <taxon>Sordariomycetes</taxon>
        <taxon>Sordariomycetidae</taxon>
        <taxon>Sordariales</taxon>
        <taxon>Podosporaceae</taxon>
        <taxon>Podospora</taxon>
    </lineage>
</organism>
<feature type="compositionally biased region" description="Polar residues" evidence="1">
    <location>
        <begin position="62"/>
        <end position="71"/>
    </location>
</feature>